<feature type="domain" description="DUF7595" evidence="1">
    <location>
        <begin position="124"/>
        <end position="450"/>
    </location>
</feature>
<evidence type="ECO:0000313" key="3">
    <source>
        <dbReference type="Proteomes" id="UP001497457"/>
    </source>
</evidence>
<dbReference type="Pfam" id="PF24523">
    <property type="entry name" value="DUF7595"/>
    <property type="match status" value="1"/>
</dbReference>
<dbReference type="PANTHER" id="PTHR35828:SF3">
    <property type="entry name" value="OS03G0775900 PROTEIN"/>
    <property type="match status" value="1"/>
</dbReference>
<dbReference type="PANTHER" id="PTHR35828">
    <property type="entry name" value="OS08G0203800 PROTEIN-RELATED"/>
    <property type="match status" value="1"/>
</dbReference>
<proteinExistence type="predicted"/>
<dbReference type="EMBL" id="OZ075125">
    <property type="protein sequence ID" value="CAL4936225.1"/>
    <property type="molecule type" value="Genomic_DNA"/>
</dbReference>
<organism evidence="2 3">
    <name type="scientific">Urochloa decumbens</name>
    <dbReference type="NCBI Taxonomy" id="240449"/>
    <lineage>
        <taxon>Eukaryota</taxon>
        <taxon>Viridiplantae</taxon>
        <taxon>Streptophyta</taxon>
        <taxon>Embryophyta</taxon>
        <taxon>Tracheophyta</taxon>
        <taxon>Spermatophyta</taxon>
        <taxon>Magnoliopsida</taxon>
        <taxon>Liliopsida</taxon>
        <taxon>Poales</taxon>
        <taxon>Poaceae</taxon>
        <taxon>PACMAD clade</taxon>
        <taxon>Panicoideae</taxon>
        <taxon>Panicodae</taxon>
        <taxon>Paniceae</taxon>
        <taxon>Melinidinae</taxon>
        <taxon>Urochloa</taxon>
    </lineage>
</organism>
<accession>A0ABC8Y7D7</accession>
<gene>
    <name evidence="2" type="ORF">URODEC1_LOCUS29801</name>
</gene>
<dbReference type="InterPro" id="IPR056016">
    <property type="entry name" value="DUF7595"/>
</dbReference>
<keyword evidence="3" id="KW-1185">Reference proteome</keyword>
<evidence type="ECO:0000259" key="1">
    <source>
        <dbReference type="Pfam" id="PF24523"/>
    </source>
</evidence>
<reference evidence="3" key="1">
    <citation type="submission" date="2024-06" db="EMBL/GenBank/DDBJ databases">
        <authorList>
            <person name="Ryan C."/>
        </authorList>
    </citation>
    <scope>NUCLEOTIDE SEQUENCE [LARGE SCALE GENOMIC DNA]</scope>
</reference>
<reference evidence="2 3" key="2">
    <citation type="submission" date="2024-10" db="EMBL/GenBank/DDBJ databases">
        <authorList>
            <person name="Ryan C."/>
        </authorList>
    </citation>
    <scope>NUCLEOTIDE SEQUENCE [LARGE SCALE GENOMIC DNA]</scope>
</reference>
<dbReference type="Proteomes" id="UP001497457">
    <property type="component" value="Chromosome 15b"/>
</dbReference>
<protein>
    <recommendedName>
        <fullName evidence="1">DUF7595 domain-containing protein</fullName>
    </recommendedName>
</protein>
<name>A0ABC8Y7D7_9POAL</name>
<evidence type="ECO:0000313" key="2">
    <source>
        <dbReference type="EMBL" id="CAL4936225.1"/>
    </source>
</evidence>
<sequence>MRVQTSHITDHKALPRNPYDLSARADLTERDGRVVAQCNRRRLDHPAGNMTATAPPPTIPMDPLLDILARMDDAATVVRCAASSKPIRRAILDPAFRHVITAPRATDTTTNTNGCGFVPAFLLGFSYVHRSLSHIEDDPARVAQHGHPRPRFDAALLETFEPVAARGGLVVLRHREPPAGAGPNRRELRVCNSLTGDTTILPPPTVDDEYPPALLAVADAGRSFELLVADRSLRTQTFSTKESKWGAVVETHLPPRHCHDVPAGGGAHPVVIGAVVHWLCHGCLRPGVKVLDTTGAGNATQIALPQGYHSRVRSTQRLDTGLLLAKSADGRLGLLVAEAGAIAMWTLAAAEEEGSATARWARQVVIRREDIGREAVEGPCFSVRFMGFGERSGAVILQMDGVGLVRLDLGSKEAVVLGHGSFQHVGQTDLFQLCLHETDLCSLLQGMKPF</sequence>
<dbReference type="AlphaFoldDB" id="A0ABC8Y7D7"/>